<proteinExistence type="predicted"/>
<dbReference type="InterPro" id="IPR009912">
    <property type="entry name" value="DUF1451"/>
</dbReference>
<protein>
    <submittedName>
        <fullName evidence="1">Zinc ribbon-containing protein</fullName>
    </submittedName>
</protein>
<dbReference type="AlphaFoldDB" id="A0A3N0G0Z8"/>
<keyword evidence="3" id="KW-1185">Reference proteome</keyword>
<dbReference type="Pfam" id="PF07295">
    <property type="entry name" value="DUF1451"/>
    <property type="match status" value="1"/>
</dbReference>
<dbReference type="RefSeq" id="WP_033570100.1">
    <property type="nucleotide sequence ID" value="NZ_JBPWOM010000029.1"/>
</dbReference>
<dbReference type="NCBIfam" id="NF008261">
    <property type="entry name" value="PRK11032.1"/>
    <property type="match status" value="1"/>
</dbReference>
<dbReference type="EMBL" id="RJLR01000019">
    <property type="protein sequence ID" value="RNM06144.1"/>
    <property type="molecule type" value="Genomic_DNA"/>
</dbReference>
<evidence type="ECO:0000313" key="2">
    <source>
        <dbReference type="EMBL" id="RNM28709.1"/>
    </source>
</evidence>
<sequence>MSKVVQYYRELMTAVTEWLSRGERDMDKLMSDARQQLQETNALTQKEIEQVILALQRDLEAFSLSYEESQNAFADSVFVRVIRESLWQNLADITDRTQLEWREVFKDVSHHGVYHSGEVVGLGNLVCEQCHHHLAFYTPEVLPLCPKCGHDQFHRQPFSP</sequence>
<dbReference type="Proteomes" id="UP000276061">
    <property type="component" value="Unassembled WGS sequence"/>
</dbReference>
<accession>A0A3N0G0Z8</accession>
<gene>
    <name evidence="1" type="ORF">EF878_10315</name>
    <name evidence="2" type="ORF">EFS38_01360</name>
</gene>
<name>A0A3N0G0Z8_9GAMM</name>
<dbReference type="EMBL" id="RJLS01000001">
    <property type="protein sequence ID" value="RNM28709.1"/>
    <property type="molecule type" value="Genomic_DNA"/>
</dbReference>
<evidence type="ECO:0000313" key="3">
    <source>
        <dbReference type="Proteomes" id="UP000271870"/>
    </source>
</evidence>
<organism evidence="1 4">
    <name type="scientific">Dickeya undicola</name>
    <dbReference type="NCBI Taxonomy" id="1577887"/>
    <lineage>
        <taxon>Bacteria</taxon>
        <taxon>Pseudomonadati</taxon>
        <taxon>Pseudomonadota</taxon>
        <taxon>Gammaproteobacteria</taxon>
        <taxon>Enterobacterales</taxon>
        <taxon>Pectobacteriaceae</taxon>
        <taxon>Dickeya</taxon>
    </lineage>
</organism>
<reference evidence="3 4" key="1">
    <citation type="submission" date="2018-11" db="EMBL/GenBank/DDBJ databases">
        <title>Characterization of surface water Dickeya isolates.</title>
        <authorList>
            <person name="Van Gijsegem F."/>
            <person name="Pedron J."/>
        </authorList>
    </citation>
    <scope>NUCLEOTIDE SEQUENCE [LARGE SCALE GENOMIC DNA]</scope>
    <source>
        <strain evidence="1 4">FVG1-MFV-O17</strain>
        <strain evidence="2 3">FVG10-MFV-A16</strain>
    </source>
</reference>
<dbReference type="OrthoDB" id="3174978at2"/>
<dbReference type="Proteomes" id="UP000271870">
    <property type="component" value="Unassembled WGS sequence"/>
</dbReference>
<comment type="caution">
    <text evidence="1">The sequence shown here is derived from an EMBL/GenBank/DDBJ whole genome shotgun (WGS) entry which is preliminary data.</text>
</comment>
<evidence type="ECO:0000313" key="4">
    <source>
        <dbReference type="Proteomes" id="UP000276061"/>
    </source>
</evidence>
<evidence type="ECO:0000313" key="1">
    <source>
        <dbReference type="EMBL" id="RNM06144.1"/>
    </source>
</evidence>